<dbReference type="STRING" id="512763.DC20_13625"/>
<keyword evidence="3" id="KW-1185">Reference proteome</keyword>
<reference evidence="2 3" key="1">
    <citation type="submission" date="2015-08" db="EMBL/GenBank/DDBJ databases">
        <title>Complete genome sequence of Rufibacter tibetensis strain 1351t, a radiation-resistant bacterium from tibet plateau.</title>
        <authorList>
            <person name="Dai J."/>
        </authorList>
    </citation>
    <scope>NUCLEOTIDE SEQUENCE [LARGE SCALE GENOMIC DNA]</scope>
    <source>
        <strain evidence="2 3">1351</strain>
    </source>
</reference>
<accession>A0A0P0D2W3</accession>
<dbReference type="AlphaFoldDB" id="A0A0P0D2W3"/>
<dbReference type="Pfam" id="PF00583">
    <property type="entry name" value="Acetyltransf_1"/>
    <property type="match status" value="1"/>
</dbReference>
<dbReference type="SUPFAM" id="SSF55729">
    <property type="entry name" value="Acyl-CoA N-acyltransferases (Nat)"/>
    <property type="match status" value="1"/>
</dbReference>
<dbReference type="KEGG" id="rti:DC20_13625"/>
<organism evidence="2 3">
    <name type="scientific">Rufibacter tibetensis</name>
    <dbReference type="NCBI Taxonomy" id="512763"/>
    <lineage>
        <taxon>Bacteria</taxon>
        <taxon>Pseudomonadati</taxon>
        <taxon>Bacteroidota</taxon>
        <taxon>Cytophagia</taxon>
        <taxon>Cytophagales</taxon>
        <taxon>Hymenobacteraceae</taxon>
        <taxon>Rufibacter</taxon>
    </lineage>
</organism>
<dbReference type="InterPro" id="IPR016181">
    <property type="entry name" value="Acyl_CoA_acyltransferase"/>
</dbReference>
<name>A0A0P0D2W3_9BACT</name>
<evidence type="ECO:0000313" key="2">
    <source>
        <dbReference type="EMBL" id="ALJ01450.1"/>
    </source>
</evidence>
<dbReference type="Gene3D" id="3.40.630.30">
    <property type="match status" value="1"/>
</dbReference>
<proteinExistence type="predicted"/>
<dbReference type="PROSITE" id="PS51186">
    <property type="entry name" value="GNAT"/>
    <property type="match status" value="1"/>
</dbReference>
<evidence type="ECO:0000259" key="1">
    <source>
        <dbReference type="PROSITE" id="PS51186"/>
    </source>
</evidence>
<dbReference type="PATRIC" id="fig|512763.3.peg.2991"/>
<gene>
    <name evidence="2" type="ORF">DC20_13625</name>
</gene>
<feature type="domain" description="N-acetyltransferase" evidence="1">
    <location>
        <begin position="1"/>
        <end position="139"/>
    </location>
</feature>
<evidence type="ECO:0000313" key="3">
    <source>
        <dbReference type="Proteomes" id="UP000061382"/>
    </source>
</evidence>
<dbReference type="GO" id="GO:0016747">
    <property type="term" value="F:acyltransferase activity, transferring groups other than amino-acyl groups"/>
    <property type="evidence" value="ECO:0007669"/>
    <property type="project" value="InterPro"/>
</dbReference>
<sequence length="171" mass="19748">MVETATPEFSQAWQLYEEAFPPEEQRSFAQQQSLLANAAYQFFIIRHQEEFAGLLGVWQLPESTFLEHFAVVTTLRGKGIGAGALQLLVKEKRQPIVLEVEPPLTEIAKRRISFYERLGFHLNDFEYRQPPYAAAKPWVKLQLMTYPEKVVTPDLEMIKAQLYKQVYGQAV</sequence>
<protein>
    <recommendedName>
        <fullName evidence="1">N-acetyltransferase domain-containing protein</fullName>
    </recommendedName>
</protein>
<dbReference type="EMBL" id="CP012643">
    <property type="protein sequence ID" value="ALJ01450.1"/>
    <property type="molecule type" value="Genomic_DNA"/>
</dbReference>
<dbReference type="Proteomes" id="UP000061382">
    <property type="component" value="Chromosome"/>
</dbReference>
<dbReference type="InterPro" id="IPR000182">
    <property type="entry name" value="GNAT_dom"/>
</dbReference>